<accession>A0A7G9V4D5</accession>
<organism evidence="2 3">
    <name type="scientific">Mycobacterium phage CELFI</name>
    <dbReference type="NCBI Taxonomy" id="2769359"/>
    <lineage>
        <taxon>Viruses</taxon>
        <taxon>Duplodnaviria</taxon>
        <taxon>Heunggongvirae</taxon>
        <taxon>Uroviricota</taxon>
        <taxon>Caudoviricetes</taxon>
        <taxon>Vilmaviridae</taxon>
        <taxon>Lclasvirinae</taxon>
        <taxon>Faithunavirus</taxon>
        <taxon>Faithunavirus CELFI</taxon>
    </lineage>
</organism>
<dbReference type="KEGG" id="vg:63209378"/>
<protein>
    <recommendedName>
        <fullName evidence="1">DUF3846 domain-containing protein</fullName>
    </recommendedName>
</protein>
<dbReference type="RefSeq" id="YP_010012829.1">
    <property type="nucleotide sequence ID" value="NC_053506.1"/>
</dbReference>
<name>A0A7G9V4D5_9CAUD</name>
<evidence type="ECO:0000313" key="3">
    <source>
        <dbReference type="Proteomes" id="UP000516064"/>
    </source>
</evidence>
<sequence>MSDMSNDSSTRALVLHPSGARWIMEVSPAHELTAMRHAVDGNIEATYGWTGPDVEAADVTFFLNDEGRILDQPVNWQATTLWWSVNPVMTGKDHLRGVVVVTGGADEDGNTLAVPDQVVEMVERAGA</sequence>
<feature type="domain" description="DUF3846" evidence="1">
    <location>
        <begin position="12"/>
        <end position="122"/>
    </location>
</feature>
<dbReference type="GeneID" id="63209378"/>
<proteinExistence type="predicted"/>
<evidence type="ECO:0000313" key="2">
    <source>
        <dbReference type="EMBL" id="QNO01141.1"/>
    </source>
</evidence>
<dbReference type="EMBL" id="MT758688">
    <property type="protein sequence ID" value="QNO01141.1"/>
    <property type="molecule type" value="Genomic_DNA"/>
</dbReference>
<dbReference type="Pfam" id="PF12957">
    <property type="entry name" value="DUF3846"/>
    <property type="match status" value="1"/>
</dbReference>
<keyword evidence="3" id="KW-1185">Reference proteome</keyword>
<evidence type="ECO:0000259" key="1">
    <source>
        <dbReference type="Pfam" id="PF12957"/>
    </source>
</evidence>
<dbReference type="Proteomes" id="UP000516064">
    <property type="component" value="Segment"/>
</dbReference>
<dbReference type="InterPro" id="IPR024559">
    <property type="entry name" value="DUF3846"/>
</dbReference>
<reference evidence="2 3" key="1">
    <citation type="submission" date="2020-07" db="EMBL/GenBank/DDBJ databases">
        <title>Tightening bonds in Latin-America through phage discovery.</title>
        <authorList>
            <person name="Payaslian F.P."/>
            <person name="Gradaschi V."/>
            <person name="Rondon Salazar L."/>
            <person name="Dieterle M.E."/>
            <person name="Urdaniz E."/>
            <person name="Di Paola M."/>
            <person name="Pena Carcamo J."/>
            <person name="Zon F."/>
            <person name="Allievi M.C."/>
            <person name="Sosa E."/>
            <person name="Fernandez Do Porto D."/>
            <person name="Loessner M.J."/>
            <person name="Sanchez Rivas C."/>
            <person name="Raya R."/>
            <person name="Reyes A."/>
            <person name="Piuri M."/>
        </authorList>
    </citation>
    <scope>NUCLEOTIDE SEQUENCE [LARGE SCALE GENOMIC DNA]</scope>
</reference>